<comment type="caution">
    <text evidence="3">The sequence shown here is derived from an EMBL/GenBank/DDBJ whole genome shotgun (WGS) entry which is preliminary data.</text>
</comment>
<keyword evidence="2" id="KW-0472">Membrane</keyword>
<keyword evidence="2" id="KW-1133">Transmembrane helix</keyword>
<feature type="coiled-coil region" evidence="1">
    <location>
        <begin position="39"/>
        <end position="66"/>
    </location>
</feature>
<reference evidence="3 4" key="1">
    <citation type="journal article" date="2009" name="Int. J. Syst. Evol. Microbiol.">
        <title>Paenibacillus contaminans sp. nov., isolated from a contaminated laboratory plate.</title>
        <authorList>
            <person name="Chou J.H."/>
            <person name="Lee J.H."/>
            <person name="Lin M.C."/>
            <person name="Chang P.S."/>
            <person name="Arun A.B."/>
            <person name="Young C.C."/>
            <person name="Chen W.M."/>
        </authorList>
    </citation>
    <scope>NUCLEOTIDE SEQUENCE [LARGE SCALE GENOMIC DNA]</scope>
    <source>
        <strain evidence="3 4">CKOBP-6</strain>
    </source>
</reference>
<feature type="transmembrane region" description="Helical" evidence="2">
    <location>
        <begin position="16"/>
        <end position="40"/>
    </location>
</feature>
<keyword evidence="4" id="KW-1185">Reference proteome</keyword>
<evidence type="ECO:0000313" key="4">
    <source>
        <dbReference type="Proteomes" id="UP000250369"/>
    </source>
</evidence>
<proteinExistence type="predicted"/>
<dbReference type="Proteomes" id="UP000250369">
    <property type="component" value="Unassembled WGS sequence"/>
</dbReference>
<dbReference type="AlphaFoldDB" id="A0A329MPB5"/>
<organism evidence="3 4">
    <name type="scientific">Paenibacillus contaminans</name>
    <dbReference type="NCBI Taxonomy" id="450362"/>
    <lineage>
        <taxon>Bacteria</taxon>
        <taxon>Bacillati</taxon>
        <taxon>Bacillota</taxon>
        <taxon>Bacilli</taxon>
        <taxon>Bacillales</taxon>
        <taxon>Paenibacillaceae</taxon>
        <taxon>Paenibacillus</taxon>
    </lineage>
</organism>
<keyword evidence="2" id="KW-0812">Transmembrane</keyword>
<protein>
    <recommendedName>
        <fullName evidence="5">Fimbrial assembly protein</fullName>
    </recommendedName>
</protein>
<sequence>MRSINLLPRIPLAQKLFVPLVAGSIVLFGLAGTAIAYYHYVIQAEIEDQKREIAELDKQIVRLAAERQPDAATQTFKMLTEESRKLAEERRDWREVAEQLTFPMPASSRLTDLAVKEDKLTVKLEFADMKPAAAYVLALQKRNFFESVSIKTAENVLAPLAPSTPSADSASATSVQSAGIALLSLDITLKPAKISK</sequence>
<evidence type="ECO:0000256" key="2">
    <source>
        <dbReference type="SAM" id="Phobius"/>
    </source>
</evidence>
<evidence type="ECO:0000256" key="1">
    <source>
        <dbReference type="SAM" id="Coils"/>
    </source>
</evidence>
<dbReference type="OrthoDB" id="2661012at2"/>
<dbReference type="EMBL" id="QMFB01000007">
    <property type="protein sequence ID" value="RAV20573.1"/>
    <property type="molecule type" value="Genomic_DNA"/>
</dbReference>
<name>A0A329MPB5_9BACL</name>
<gene>
    <name evidence="3" type="ORF">DQG23_13740</name>
</gene>
<evidence type="ECO:0008006" key="5">
    <source>
        <dbReference type="Google" id="ProtNLM"/>
    </source>
</evidence>
<accession>A0A329MPB5</accession>
<evidence type="ECO:0000313" key="3">
    <source>
        <dbReference type="EMBL" id="RAV20573.1"/>
    </source>
</evidence>
<dbReference type="RefSeq" id="WP_113031430.1">
    <property type="nucleotide sequence ID" value="NZ_QMFB01000007.1"/>
</dbReference>
<keyword evidence="1" id="KW-0175">Coiled coil</keyword>